<dbReference type="AlphaFoldDB" id="A0AAF3J4I4"/>
<dbReference type="GO" id="GO:0005763">
    <property type="term" value="C:mitochondrial small ribosomal subunit"/>
    <property type="evidence" value="ECO:0007669"/>
    <property type="project" value="TreeGrafter"/>
</dbReference>
<dbReference type="GO" id="GO:0003735">
    <property type="term" value="F:structural constituent of ribosome"/>
    <property type="evidence" value="ECO:0007669"/>
    <property type="project" value="TreeGrafter"/>
</dbReference>
<dbReference type="Pfam" id="PF10245">
    <property type="entry name" value="MRP-S22"/>
    <property type="match status" value="1"/>
</dbReference>
<dbReference type="Proteomes" id="UP000887575">
    <property type="component" value="Unassembled WGS sequence"/>
</dbReference>
<name>A0AAF3J4I4_9BILA</name>
<reference evidence="2" key="1">
    <citation type="submission" date="2024-02" db="UniProtKB">
        <authorList>
            <consortium name="WormBaseParasite"/>
        </authorList>
    </citation>
    <scope>IDENTIFICATION</scope>
</reference>
<dbReference type="InterPro" id="IPR019374">
    <property type="entry name" value="Ribosomal_mS22"/>
</dbReference>
<proteinExistence type="predicted"/>
<keyword evidence="1" id="KW-1185">Reference proteome</keyword>
<organism evidence="1 2">
    <name type="scientific">Mesorhabditis belari</name>
    <dbReference type="NCBI Taxonomy" id="2138241"/>
    <lineage>
        <taxon>Eukaryota</taxon>
        <taxon>Metazoa</taxon>
        <taxon>Ecdysozoa</taxon>
        <taxon>Nematoda</taxon>
        <taxon>Chromadorea</taxon>
        <taxon>Rhabditida</taxon>
        <taxon>Rhabditina</taxon>
        <taxon>Rhabditomorpha</taxon>
        <taxon>Rhabditoidea</taxon>
        <taxon>Rhabditidae</taxon>
        <taxon>Mesorhabditinae</taxon>
        <taxon>Mesorhabditis</taxon>
    </lineage>
</organism>
<sequence length="398" mass="46193">MLRHGLFSRLHRLQALCQLHQPQSSSLRLASAWINPLISHVDPGRAQEVNAEKLFTSPEVQELLTKLTGADLQNKIFRSRRISTPQNRSHYALMTDERWEKTMERMQEEAQHFLQFIPLKEPRVETTETLIVDKEIAGFDKSKFVFTDISFDATDQDRTVVVREVDGSLRTATPEEHDRMNRVYYEKSNRPVVEPAVFSDPYLQDALDRNEHEFLMDWACMYFEVDDPKFISLSKTVYDRIIATKNFDSLYSTRHFGTLVFYLAINNNLPPLLNFFANLGQLSECASLVRLQKSLYPDWRLAIGSYDSDFKILQDYVKQNTRFKQELGDVASTDQSDVYGILKGVISTKLPTLRFNVTMTLDDCFCFLCQAYLHASWALNVNDGHILDELRNFTLFRN</sequence>
<evidence type="ECO:0000313" key="2">
    <source>
        <dbReference type="WBParaSite" id="MBELARI_LOCUS15691"/>
    </source>
</evidence>
<accession>A0AAF3J4I4</accession>
<dbReference type="WBParaSite" id="MBELARI_LOCUS15691">
    <property type="protein sequence ID" value="MBELARI_LOCUS15691"/>
    <property type="gene ID" value="MBELARI_LOCUS15691"/>
</dbReference>
<evidence type="ECO:0000313" key="1">
    <source>
        <dbReference type="Proteomes" id="UP000887575"/>
    </source>
</evidence>
<dbReference type="PANTHER" id="PTHR13071">
    <property type="entry name" value="MITOCHONDRIAL 28S RIBOSOMAL PROTEIN S22"/>
    <property type="match status" value="1"/>
</dbReference>
<protein>
    <recommendedName>
        <fullName evidence="3">28S ribosomal protein S22, mitochondrial</fullName>
    </recommendedName>
</protein>
<evidence type="ECO:0008006" key="3">
    <source>
        <dbReference type="Google" id="ProtNLM"/>
    </source>
</evidence>
<dbReference type="PANTHER" id="PTHR13071:SF4">
    <property type="entry name" value="SMALL RIBOSOMAL SUBUNIT PROTEIN MS22"/>
    <property type="match status" value="1"/>
</dbReference>